<organism evidence="10 11">
    <name type="scientific">Lentibacillus cibarius</name>
    <dbReference type="NCBI Taxonomy" id="2583219"/>
    <lineage>
        <taxon>Bacteria</taxon>
        <taxon>Bacillati</taxon>
        <taxon>Bacillota</taxon>
        <taxon>Bacilli</taxon>
        <taxon>Bacillales</taxon>
        <taxon>Bacillaceae</taxon>
        <taxon>Lentibacillus</taxon>
    </lineage>
</organism>
<feature type="transmembrane region" description="Helical" evidence="8">
    <location>
        <begin position="7"/>
        <end position="26"/>
    </location>
</feature>
<evidence type="ECO:0000313" key="10">
    <source>
        <dbReference type="EMBL" id="TMN22068.1"/>
    </source>
</evidence>
<dbReference type="RefSeq" id="WP_138602976.1">
    <property type="nucleotide sequence ID" value="NZ_VCIA01000001.1"/>
</dbReference>
<proteinExistence type="inferred from homology"/>
<reference evidence="10 11" key="1">
    <citation type="submission" date="2019-05" db="EMBL/GenBank/DDBJ databases">
        <title>Genomic analysis of Lentibacillus sp. NKC220-2.</title>
        <authorList>
            <person name="Oh Y.J."/>
        </authorList>
    </citation>
    <scope>NUCLEOTIDE SEQUENCE [LARGE SCALE GENOMIC DNA]</scope>
    <source>
        <strain evidence="10 11">NKC220-2</strain>
    </source>
</reference>
<accession>A0A5S3QJS0</accession>
<evidence type="ECO:0000256" key="6">
    <source>
        <dbReference type="ARBA" id="ARBA00022989"/>
    </source>
</evidence>
<feature type="domain" description="EamA" evidence="9">
    <location>
        <begin position="7"/>
        <end position="144"/>
    </location>
</feature>
<dbReference type="AlphaFoldDB" id="A0A5S3QJS0"/>
<dbReference type="NCBIfam" id="TIGR00688">
    <property type="entry name" value="rarD"/>
    <property type="match status" value="1"/>
</dbReference>
<evidence type="ECO:0000256" key="5">
    <source>
        <dbReference type="ARBA" id="ARBA00022692"/>
    </source>
</evidence>
<evidence type="ECO:0000256" key="7">
    <source>
        <dbReference type="ARBA" id="ARBA00023136"/>
    </source>
</evidence>
<feature type="transmembrane region" description="Helical" evidence="8">
    <location>
        <begin position="38"/>
        <end position="56"/>
    </location>
</feature>
<comment type="similarity">
    <text evidence="2">Belongs to the EamA transporter family.</text>
</comment>
<feature type="transmembrane region" description="Helical" evidence="8">
    <location>
        <begin position="131"/>
        <end position="147"/>
    </location>
</feature>
<comment type="caution">
    <text evidence="10">The sequence shown here is derived from an EMBL/GenBank/DDBJ whole genome shotgun (WGS) entry which is preliminary data.</text>
</comment>
<dbReference type="SUPFAM" id="SSF103481">
    <property type="entry name" value="Multidrug resistance efflux transporter EmrE"/>
    <property type="match status" value="2"/>
</dbReference>
<evidence type="ECO:0000313" key="11">
    <source>
        <dbReference type="Proteomes" id="UP000306980"/>
    </source>
</evidence>
<evidence type="ECO:0000256" key="8">
    <source>
        <dbReference type="SAM" id="Phobius"/>
    </source>
</evidence>
<protein>
    <submittedName>
        <fullName evidence="10">EamA family transporter RarD</fullName>
    </submittedName>
</protein>
<feature type="transmembrane region" description="Helical" evidence="8">
    <location>
        <begin position="246"/>
        <end position="263"/>
    </location>
</feature>
<dbReference type="Pfam" id="PF00892">
    <property type="entry name" value="EamA"/>
    <property type="match status" value="2"/>
</dbReference>
<evidence type="ECO:0000256" key="2">
    <source>
        <dbReference type="ARBA" id="ARBA00007362"/>
    </source>
</evidence>
<evidence type="ECO:0000259" key="9">
    <source>
        <dbReference type="Pfam" id="PF00892"/>
    </source>
</evidence>
<dbReference type="GO" id="GO:0005886">
    <property type="term" value="C:plasma membrane"/>
    <property type="evidence" value="ECO:0007669"/>
    <property type="project" value="UniProtKB-SubCell"/>
</dbReference>
<dbReference type="EMBL" id="VCIA01000001">
    <property type="protein sequence ID" value="TMN22068.1"/>
    <property type="molecule type" value="Genomic_DNA"/>
</dbReference>
<keyword evidence="3" id="KW-0813">Transport</keyword>
<keyword evidence="6 8" id="KW-1133">Transmembrane helix</keyword>
<feature type="transmembrane region" description="Helical" evidence="8">
    <location>
        <begin position="107"/>
        <end position="124"/>
    </location>
</feature>
<evidence type="ECO:0000256" key="3">
    <source>
        <dbReference type="ARBA" id="ARBA00022448"/>
    </source>
</evidence>
<dbReference type="PANTHER" id="PTHR22911">
    <property type="entry name" value="ACYL-MALONYL CONDENSING ENZYME-RELATED"/>
    <property type="match status" value="1"/>
</dbReference>
<dbReference type="PANTHER" id="PTHR22911:SF137">
    <property type="entry name" value="SOLUTE CARRIER FAMILY 35 MEMBER G2-RELATED"/>
    <property type="match status" value="1"/>
</dbReference>
<keyword evidence="7 8" id="KW-0472">Membrane</keyword>
<keyword evidence="5 8" id="KW-0812">Transmembrane</keyword>
<gene>
    <name evidence="10" type="primary">rarD</name>
    <name evidence="10" type="ORF">FFL34_07980</name>
</gene>
<feature type="transmembrane region" description="Helical" evidence="8">
    <location>
        <begin position="269"/>
        <end position="288"/>
    </location>
</feature>
<feature type="transmembrane region" description="Helical" evidence="8">
    <location>
        <begin position="76"/>
        <end position="95"/>
    </location>
</feature>
<feature type="transmembrane region" description="Helical" evidence="8">
    <location>
        <begin position="153"/>
        <end position="170"/>
    </location>
</feature>
<evidence type="ECO:0000256" key="4">
    <source>
        <dbReference type="ARBA" id="ARBA00022475"/>
    </source>
</evidence>
<sequence>MNQENKLGILYATVAYLMWGFLPIYWKWIDTIPAGEILAHRILWSFIFMVIVVLAVGKWRPFVDECKVILHDKKKLIGISLAAIVISINWLTFIWAVNHDHVIQSSLGYYINPLVSILLGMLVLKETLTRVQLFSFILAAIGVVNLTVSFGVFPWISILLAFSFASYGLLKKTVDISAMFGLTVETMIVTPLALVYLFFFSGESLAGSVMFSGTGLLLAGAGMATAVPLLLFAFGAKKIPLSMVGFLQYVAPTIMLILGVFVYKETFSTAHLISFALIWIALIIYMGAAQRRSVRHQAAS</sequence>
<dbReference type="OrthoDB" id="369870at2"/>
<feature type="transmembrane region" description="Helical" evidence="8">
    <location>
        <begin position="211"/>
        <end position="234"/>
    </location>
</feature>
<feature type="transmembrane region" description="Helical" evidence="8">
    <location>
        <begin position="177"/>
        <end position="199"/>
    </location>
</feature>
<feature type="domain" description="EamA" evidence="9">
    <location>
        <begin position="158"/>
        <end position="285"/>
    </location>
</feature>
<dbReference type="InterPro" id="IPR000620">
    <property type="entry name" value="EamA_dom"/>
</dbReference>
<name>A0A5S3QJS0_9BACI</name>
<evidence type="ECO:0000256" key="1">
    <source>
        <dbReference type="ARBA" id="ARBA00004651"/>
    </source>
</evidence>
<keyword evidence="4" id="KW-1003">Cell membrane</keyword>
<comment type="subcellular location">
    <subcellularLocation>
        <location evidence="1">Cell membrane</location>
        <topology evidence="1">Multi-pass membrane protein</topology>
    </subcellularLocation>
</comment>
<dbReference type="InterPro" id="IPR037185">
    <property type="entry name" value="EmrE-like"/>
</dbReference>
<dbReference type="InterPro" id="IPR004626">
    <property type="entry name" value="RarD"/>
</dbReference>
<dbReference type="Proteomes" id="UP000306980">
    <property type="component" value="Unassembled WGS sequence"/>
</dbReference>